<reference evidence="2 3" key="1">
    <citation type="submission" date="2019-10" db="EMBL/GenBank/DDBJ databases">
        <title>Glaciimonas soli sp. nov., a psychrophilic bacterium isolated from the forest soil of a high elevation mountain in Taiwan.</title>
        <authorList>
            <person name="Wang L.-T."/>
            <person name="Shieh W.Y."/>
        </authorList>
    </citation>
    <scope>NUCLEOTIDE SEQUENCE [LARGE SCALE GENOMIC DNA]</scope>
    <source>
        <strain evidence="2 3">GS1</strain>
    </source>
</reference>
<dbReference type="AlphaFoldDB" id="A0A843YLX1"/>
<dbReference type="RefSeq" id="WP_153234042.1">
    <property type="nucleotide sequence ID" value="NZ_WINI01000003.1"/>
</dbReference>
<dbReference type="InterPro" id="IPR008869">
    <property type="entry name" value="MlaC/ttg2D"/>
</dbReference>
<dbReference type="EMBL" id="WINI01000003">
    <property type="protein sequence ID" value="MQR00445.1"/>
    <property type="molecule type" value="Genomic_DNA"/>
</dbReference>
<keyword evidence="3" id="KW-1185">Reference proteome</keyword>
<keyword evidence="1" id="KW-0732">Signal</keyword>
<comment type="caution">
    <text evidence="2">The sequence shown here is derived from an EMBL/GenBank/DDBJ whole genome shotgun (WGS) entry which is preliminary data.</text>
</comment>
<accession>A0A843YLX1</accession>
<dbReference type="OrthoDB" id="9798905at2"/>
<dbReference type="Pfam" id="PF05494">
    <property type="entry name" value="MlaC"/>
    <property type="match status" value="1"/>
</dbReference>
<dbReference type="Gene3D" id="1.10.10.640">
    <property type="entry name" value="phospholipid-binding protein"/>
    <property type="match status" value="1"/>
</dbReference>
<dbReference type="PIRSF" id="PIRSF004649">
    <property type="entry name" value="MlaC"/>
    <property type="match status" value="1"/>
</dbReference>
<evidence type="ECO:0000313" key="3">
    <source>
        <dbReference type="Proteomes" id="UP000451565"/>
    </source>
</evidence>
<gene>
    <name evidence="2" type="ORF">GEV47_07100</name>
</gene>
<organism evidence="2 3">
    <name type="scientific">Glaciimonas soli</name>
    <dbReference type="NCBI Taxonomy" id="2590999"/>
    <lineage>
        <taxon>Bacteria</taxon>
        <taxon>Pseudomonadati</taxon>
        <taxon>Pseudomonadota</taxon>
        <taxon>Betaproteobacteria</taxon>
        <taxon>Burkholderiales</taxon>
        <taxon>Oxalobacteraceae</taxon>
        <taxon>Glaciimonas</taxon>
    </lineage>
</organism>
<proteinExistence type="predicted"/>
<dbReference type="Gene3D" id="3.10.450.50">
    <property type="match status" value="1"/>
</dbReference>
<sequence length="208" mass="22883">MNILKKYLAILAFGTLAFAGTASAQEAPDALIKRISQEVMDGVQADKSVQAGNKQHLLSLVQQKIVPYIDFDKMTAMAAARNWRTATPEQQKQLTAQFRDILIYTYSGALSQVSDQKINVQPLRSAPTGDDDAEVRTTVIQPRGEPIQLSYRLTKTATGWKIFDVNILGAWLVQTYQGQFTSGIQASGIDGFIKTLADKNKALAAKYK</sequence>
<dbReference type="Proteomes" id="UP000451565">
    <property type="component" value="Unassembled WGS sequence"/>
</dbReference>
<evidence type="ECO:0000313" key="2">
    <source>
        <dbReference type="EMBL" id="MQR00445.1"/>
    </source>
</evidence>
<protein>
    <recommendedName>
        <fullName evidence="4">Phospholipid transport system substrate-binding protein</fullName>
    </recommendedName>
</protein>
<evidence type="ECO:0000256" key="1">
    <source>
        <dbReference type="SAM" id="SignalP"/>
    </source>
</evidence>
<dbReference type="PANTHER" id="PTHR36573">
    <property type="entry name" value="INTERMEMBRANE PHOSPHOLIPID TRANSPORT SYSTEM BINDING PROTEIN MLAC"/>
    <property type="match status" value="1"/>
</dbReference>
<dbReference type="PANTHER" id="PTHR36573:SF1">
    <property type="entry name" value="INTERMEMBRANE PHOSPHOLIPID TRANSPORT SYSTEM BINDING PROTEIN MLAC"/>
    <property type="match status" value="1"/>
</dbReference>
<feature type="signal peptide" evidence="1">
    <location>
        <begin position="1"/>
        <end position="24"/>
    </location>
</feature>
<name>A0A843YLX1_9BURK</name>
<evidence type="ECO:0008006" key="4">
    <source>
        <dbReference type="Google" id="ProtNLM"/>
    </source>
</evidence>
<feature type="chain" id="PRO_5032320836" description="Phospholipid transport system substrate-binding protein" evidence="1">
    <location>
        <begin position="25"/>
        <end position="208"/>
    </location>
</feature>